<dbReference type="AlphaFoldDB" id="A0A2N5SYM9"/>
<evidence type="ECO:0000256" key="1">
    <source>
        <dbReference type="SAM" id="MobiDB-lite"/>
    </source>
</evidence>
<comment type="caution">
    <text evidence="2">The sequence shown here is derived from an EMBL/GenBank/DDBJ whole genome shotgun (WGS) entry which is preliminary data.</text>
</comment>
<dbReference type="EMBL" id="PGCJ01000833">
    <property type="protein sequence ID" value="PLW18338.1"/>
    <property type="molecule type" value="Genomic_DNA"/>
</dbReference>
<keyword evidence="3" id="KW-1185">Reference proteome</keyword>
<gene>
    <name evidence="2" type="ORF">PCANC_14216</name>
</gene>
<proteinExistence type="predicted"/>
<dbReference type="Proteomes" id="UP000235388">
    <property type="component" value="Unassembled WGS sequence"/>
</dbReference>
<feature type="region of interest" description="Disordered" evidence="1">
    <location>
        <begin position="15"/>
        <end position="66"/>
    </location>
</feature>
<name>A0A2N5SYM9_9BASI</name>
<evidence type="ECO:0000313" key="2">
    <source>
        <dbReference type="EMBL" id="PLW18338.1"/>
    </source>
</evidence>
<evidence type="ECO:0000313" key="3">
    <source>
        <dbReference type="Proteomes" id="UP000235388"/>
    </source>
</evidence>
<organism evidence="2 3">
    <name type="scientific">Puccinia coronata f. sp. avenae</name>
    <dbReference type="NCBI Taxonomy" id="200324"/>
    <lineage>
        <taxon>Eukaryota</taxon>
        <taxon>Fungi</taxon>
        <taxon>Dikarya</taxon>
        <taxon>Basidiomycota</taxon>
        <taxon>Pucciniomycotina</taxon>
        <taxon>Pucciniomycetes</taxon>
        <taxon>Pucciniales</taxon>
        <taxon>Pucciniaceae</taxon>
        <taxon>Puccinia</taxon>
    </lineage>
</organism>
<reference evidence="2 3" key="1">
    <citation type="submission" date="2017-11" db="EMBL/GenBank/DDBJ databases">
        <title>De novo assembly and phasing of dikaryotic genomes from two isolates of Puccinia coronata f. sp. avenae, the causal agent of oat crown rust.</title>
        <authorList>
            <person name="Miller M.E."/>
            <person name="Zhang Y."/>
            <person name="Omidvar V."/>
            <person name="Sperschneider J."/>
            <person name="Schwessinger B."/>
            <person name="Raley C."/>
            <person name="Palmer J.M."/>
            <person name="Garnica D."/>
            <person name="Upadhyaya N."/>
            <person name="Rathjen J."/>
            <person name="Taylor J.M."/>
            <person name="Park R.F."/>
            <person name="Dodds P.N."/>
            <person name="Hirsch C.D."/>
            <person name="Kianian S.F."/>
            <person name="Figueroa M."/>
        </authorList>
    </citation>
    <scope>NUCLEOTIDE SEQUENCE [LARGE SCALE GENOMIC DNA]</scope>
    <source>
        <strain evidence="2">12NC29</strain>
    </source>
</reference>
<feature type="compositionally biased region" description="Pro residues" evidence="1">
    <location>
        <begin position="22"/>
        <end position="32"/>
    </location>
</feature>
<protein>
    <submittedName>
        <fullName evidence="2">Uncharacterized protein</fullName>
    </submittedName>
</protein>
<sequence>MPSLSGLQASSLPFLYGQACFPPDPPSLPLAPTPSTSTYGLQPGDMADDVDNQPVPPPAQPQQSDNLVDQLARQVTRLREATDVTSVAQTDFMSAGPTDTLEQRHNVSVGAANVTSVW</sequence>
<accession>A0A2N5SYM9</accession>